<evidence type="ECO:0000256" key="3">
    <source>
        <dbReference type="ARBA" id="ARBA00013081"/>
    </source>
</evidence>
<dbReference type="PROSITE" id="PS01032">
    <property type="entry name" value="PPM_1"/>
    <property type="match status" value="1"/>
</dbReference>
<dbReference type="PROSITE" id="PS51746">
    <property type="entry name" value="PPM_2"/>
    <property type="match status" value="1"/>
</dbReference>
<keyword evidence="5 9" id="KW-0378">Hydrolase</keyword>
<dbReference type="CDD" id="cd00143">
    <property type="entry name" value="PP2Cc"/>
    <property type="match status" value="1"/>
</dbReference>
<feature type="domain" description="PPM-type phosphatase" evidence="10">
    <location>
        <begin position="1"/>
        <end position="231"/>
    </location>
</feature>
<evidence type="ECO:0000313" key="11">
    <source>
        <dbReference type="EMBL" id="GFP88919.1"/>
    </source>
</evidence>
<reference evidence="11" key="1">
    <citation type="submission" date="2020-07" db="EMBL/GenBank/DDBJ databases">
        <title>Ethylene signaling mediates host invasion by parasitic plants.</title>
        <authorList>
            <person name="Yoshida S."/>
        </authorList>
    </citation>
    <scope>NUCLEOTIDE SEQUENCE</scope>
    <source>
        <strain evidence="11">Okayama</strain>
    </source>
</reference>
<evidence type="ECO:0000256" key="5">
    <source>
        <dbReference type="ARBA" id="ARBA00022801"/>
    </source>
</evidence>
<dbReference type="OrthoDB" id="10264738at2759"/>
<dbReference type="EMBL" id="BMAC01000176">
    <property type="protein sequence ID" value="GFP88919.1"/>
    <property type="molecule type" value="Genomic_DNA"/>
</dbReference>
<dbReference type="EC" id="3.1.3.16" evidence="3"/>
<organism evidence="11 12">
    <name type="scientific">Phtheirospermum japonicum</name>
    <dbReference type="NCBI Taxonomy" id="374723"/>
    <lineage>
        <taxon>Eukaryota</taxon>
        <taxon>Viridiplantae</taxon>
        <taxon>Streptophyta</taxon>
        <taxon>Embryophyta</taxon>
        <taxon>Tracheophyta</taxon>
        <taxon>Spermatophyta</taxon>
        <taxon>Magnoliopsida</taxon>
        <taxon>eudicotyledons</taxon>
        <taxon>Gunneridae</taxon>
        <taxon>Pentapetalae</taxon>
        <taxon>asterids</taxon>
        <taxon>lamiids</taxon>
        <taxon>Lamiales</taxon>
        <taxon>Orobanchaceae</taxon>
        <taxon>Orobanchaceae incertae sedis</taxon>
        <taxon>Phtheirospermum</taxon>
    </lineage>
</organism>
<dbReference type="SUPFAM" id="SSF81606">
    <property type="entry name" value="PP2C-like"/>
    <property type="match status" value="1"/>
</dbReference>
<dbReference type="Pfam" id="PF00481">
    <property type="entry name" value="PP2C"/>
    <property type="match status" value="1"/>
</dbReference>
<dbReference type="GO" id="GO:0004722">
    <property type="term" value="F:protein serine/threonine phosphatase activity"/>
    <property type="evidence" value="ECO:0007669"/>
    <property type="project" value="UniProtKB-EC"/>
</dbReference>
<keyword evidence="7 9" id="KW-0904">Protein phosphatase</keyword>
<sequence>MIGRSRDMEDKVTVAPPDWLDGEYSFFAVYDGHGGADVADKCGERLHMCLERHIAKAKEEAAAGFDCMDDEIEKLQDESNKAPREKRMGSTAVVVLVGKEDVVVANCGDSRAVLYRNQVVLPLSHDHKPEREDEKERIEAAGGKIVCWNGWRVEGVLSTSRSLGDHYLKPYVTSEPEVTVLERSDMDDFLIIGSDGLFDVMSNERACKVVKETLESTTRQARGSGRRQRLC</sequence>
<dbReference type="InterPro" id="IPR036457">
    <property type="entry name" value="PPM-type-like_dom_sf"/>
</dbReference>
<dbReference type="PANTHER" id="PTHR47992">
    <property type="entry name" value="PROTEIN PHOSPHATASE"/>
    <property type="match status" value="1"/>
</dbReference>
<comment type="cofactor">
    <cofactor evidence="1">
        <name>Mn(2+)</name>
        <dbReference type="ChEBI" id="CHEBI:29035"/>
    </cofactor>
</comment>
<evidence type="ECO:0000256" key="8">
    <source>
        <dbReference type="ARBA" id="ARBA00023211"/>
    </source>
</evidence>
<dbReference type="InterPro" id="IPR000222">
    <property type="entry name" value="PP2C_BS"/>
</dbReference>
<keyword evidence="4" id="KW-0479">Metal-binding</keyword>
<evidence type="ECO:0000259" key="10">
    <source>
        <dbReference type="PROSITE" id="PS51746"/>
    </source>
</evidence>
<evidence type="ECO:0000256" key="9">
    <source>
        <dbReference type="RuleBase" id="RU003465"/>
    </source>
</evidence>
<gene>
    <name evidence="11" type="ORF">PHJA_001035600</name>
</gene>
<comment type="cofactor">
    <cofactor evidence="2">
        <name>Mg(2+)</name>
        <dbReference type="ChEBI" id="CHEBI:18420"/>
    </cofactor>
</comment>
<dbReference type="Gene3D" id="3.60.40.10">
    <property type="entry name" value="PPM-type phosphatase domain"/>
    <property type="match status" value="1"/>
</dbReference>
<dbReference type="Proteomes" id="UP000653305">
    <property type="component" value="Unassembled WGS sequence"/>
</dbReference>
<evidence type="ECO:0000313" key="12">
    <source>
        <dbReference type="Proteomes" id="UP000653305"/>
    </source>
</evidence>
<protein>
    <recommendedName>
        <fullName evidence="3">protein-serine/threonine phosphatase</fullName>
        <ecNumber evidence="3">3.1.3.16</ecNumber>
    </recommendedName>
</protein>
<keyword evidence="8" id="KW-0464">Manganese</keyword>
<dbReference type="GO" id="GO:0046872">
    <property type="term" value="F:metal ion binding"/>
    <property type="evidence" value="ECO:0007669"/>
    <property type="project" value="UniProtKB-KW"/>
</dbReference>
<name>A0A830BSF5_9LAMI</name>
<evidence type="ECO:0000256" key="2">
    <source>
        <dbReference type="ARBA" id="ARBA00001946"/>
    </source>
</evidence>
<dbReference type="InterPro" id="IPR001932">
    <property type="entry name" value="PPM-type_phosphatase-like_dom"/>
</dbReference>
<evidence type="ECO:0000256" key="1">
    <source>
        <dbReference type="ARBA" id="ARBA00001936"/>
    </source>
</evidence>
<evidence type="ECO:0000256" key="7">
    <source>
        <dbReference type="ARBA" id="ARBA00022912"/>
    </source>
</evidence>
<dbReference type="SMART" id="SM00332">
    <property type="entry name" value="PP2Cc"/>
    <property type="match status" value="1"/>
</dbReference>
<evidence type="ECO:0000256" key="4">
    <source>
        <dbReference type="ARBA" id="ARBA00022723"/>
    </source>
</evidence>
<dbReference type="AlphaFoldDB" id="A0A830BSF5"/>
<evidence type="ECO:0000256" key="6">
    <source>
        <dbReference type="ARBA" id="ARBA00022842"/>
    </source>
</evidence>
<dbReference type="InterPro" id="IPR015655">
    <property type="entry name" value="PP2C"/>
</dbReference>
<accession>A0A830BSF5</accession>
<proteinExistence type="inferred from homology"/>
<keyword evidence="6" id="KW-0460">Magnesium</keyword>
<comment type="similarity">
    <text evidence="9">Belongs to the PP2C family.</text>
</comment>
<comment type="caution">
    <text evidence="11">The sequence shown here is derived from an EMBL/GenBank/DDBJ whole genome shotgun (WGS) entry which is preliminary data.</text>
</comment>
<keyword evidence="12" id="KW-1185">Reference proteome</keyword>